<organism evidence="2 3">
    <name type="scientific">Cyclocybe aegerita</name>
    <name type="common">Black poplar mushroom</name>
    <name type="synonym">Agrocybe aegerita</name>
    <dbReference type="NCBI Taxonomy" id="1973307"/>
    <lineage>
        <taxon>Eukaryota</taxon>
        <taxon>Fungi</taxon>
        <taxon>Dikarya</taxon>
        <taxon>Basidiomycota</taxon>
        <taxon>Agaricomycotina</taxon>
        <taxon>Agaricomycetes</taxon>
        <taxon>Agaricomycetidae</taxon>
        <taxon>Agaricales</taxon>
        <taxon>Agaricineae</taxon>
        <taxon>Bolbitiaceae</taxon>
        <taxon>Cyclocybe</taxon>
    </lineage>
</organism>
<dbReference type="AlphaFoldDB" id="A0A8S0WKE7"/>
<evidence type="ECO:0000313" key="2">
    <source>
        <dbReference type="EMBL" id="CAA7271841.1"/>
    </source>
</evidence>
<dbReference type="EMBL" id="CACVBS010000115">
    <property type="protein sequence ID" value="CAA7271841.1"/>
    <property type="molecule type" value="Genomic_DNA"/>
</dbReference>
<reference evidence="2 3" key="1">
    <citation type="submission" date="2020-01" db="EMBL/GenBank/DDBJ databases">
        <authorList>
            <person name="Gupta K D."/>
        </authorList>
    </citation>
    <scope>NUCLEOTIDE SEQUENCE [LARGE SCALE GENOMIC DNA]</scope>
</reference>
<proteinExistence type="predicted"/>
<accession>A0A8S0WKE7</accession>
<comment type="caution">
    <text evidence="2">The sequence shown here is derived from an EMBL/GenBank/DDBJ whole genome shotgun (WGS) entry which is preliminary data.</text>
</comment>
<sequence>MSPPNTNSIDSTHGITATPSGPVISLNALNLYYINPKICMDAEVVVYQNSMVDDIHMQAHEKIQEHLTDMCKKAQLDAECHMLLGLESIVLFSNWLGYTSFERQDLKAPPVMAATLVAKGDHVCAIVPSWGKLDKTLPLVAAFVPDALRSQFLLHLIDRQYTLKDDIVKGKTEIHKCSNIIKKEREKNRELRTALEVEQKATEMKVKEAVCTMEKGMRKIEGIADELRQALKEERKRSKSTLEERERNKRVLEEERSERERALREEREGLEGGVE</sequence>
<evidence type="ECO:0000256" key="1">
    <source>
        <dbReference type="SAM" id="MobiDB-lite"/>
    </source>
</evidence>
<dbReference type="Proteomes" id="UP000467700">
    <property type="component" value="Unassembled WGS sequence"/>
</dbReference>
<name>A0A8S0WKE7_CYCAE</name>
<gene>
    <name evidence="2" type="ORF">AAE3_LOCUS14086</name>
</gene>
<evidence type="ECO:0000313" key="3">
    <source>
        <dbReference type="Proteomes" id="UP000467700"/>
    </source>
</evidence>
<protein>
    <submittedName>
        <fullName evidence="2">Uncharacterized protein</fullName>
    </submittedName>
</protein>
<keyword evidence="3" id="KW-1185">Reference proteome</keyword>
<feature type="region of interest" description="Disordered" evidence="1">
    <location>
        <begin position="234"/>
        <end position="275"/>
    </location>
</feature>